<protein>
    <recommendedName>
        <fullName evidence="3">F-box domain-containing protein</fullName>
    </recommendedName>
</protein>
<dbReference type="OrthoDB" id="5519472at2759"/>
<dbReference type="EMBL" id="KZ303529">
    <property type="protein sequence ID" value="PIA13628.1"/>
    <property type="molecule type" value="Genomic_DNA"/>
</dbReference>
<evidence type="ECO:0000313" key="2">
    <source>
        <dbReference type="Proteomes" id="UP000242474"/>
    </source>
</evidence>
<accession>A0A2G5B3N6</accession>
<name>A0A2G5B3N6_COERN</name>
<dbReference type="AlphaFoldDB" id="A0A2G5B3N6"/>
<dbReference type="Proteomes" id="UP000242474">
    <property type="component" value="Unassembled WGS sequence"/>
</dbReference>
<evidence type="ECO:0008006" key="3">
    <source>
        <dbReference type="Google" id="ProtNLM"/>
    </source>
</evidence>
<proteinExistence type="predicted"/>
<organism evidence="1 2">
    <name type="scientific">Coemansia reversa (strain ATCC 12441 / NRRL 1564)</name>
    <dbReference type="NCBI Taxonomy" id="763665"/>
    <lineage>
        <taxon>Eukaryota</taxon>
        <taxon>Fungi</taxon>
        <taxon>Fungi incertae sedis</taxon>
        <taxon>Zoopagomycota</taxon>
        <taxon>Kickxellomycotina</taxon>
        <taxon>Kickxellomycetes</taxon>
        <taxon>Kickxellales</taxon>
        <taxon>Kickxellaceae</taxon>
        <taxon>Coemansia</taxon>
    </lineage>
</organism>
<gene>
    <name evidence="1" type="ORF">COEREDRAFT_83335</name>
</gene>
<sequence length="529" mass="60401">MSFSTAGLLPSDIILRILHMTFDGFKDDVYQWQLALSYLAICQRWRNSLYKSLYSCAIAQALPTKHCDCCDHKHSFCNMDSNNIAICSNLGLIAANYSLVNVRRLVVNDATCDRGIDLLQCLVTALSLEQNECPNLSLLKQLFCDTEQARGSLISLESFQAREIAAELVLALAKRMPNISNLTIEVSKSHNVLSEFATLLTHRFVGQLTKLKYSGMAHIPTSSLVECRVADLQLSINIDDDRTQPSILVYPKTLCKLSLQIDKCNTRWNFFSQSSDVSNKNNVFDNLTTLRLAGDKFKYCWTDEAYLRSESVKLPQLEFPKLNYLIIDHTSLNSAERQSLLRAPLKQINYHGLLKDLLVLCRQDISGLDELSLKLSFKKDRGPDASFIGSINELFKNIGNIKVVHWEIDSNIFCFDINRINWPHLTHLTIRTAIRIDMLFKIIDAVPNLNHLSLHLFTATENAMEKDAVFLDNLKQDYPVPSASKIKTLTLHYSRFMSHEYVAFLQIKIQWFLPLLETVVVQGKRRFFY</sequence>
<reference evidence="1 2" key="1">
    <citation type="journal article" date="2015" name="Genome Biol. Evol.">
        <title>Phylogenomic analyses indicate that early fungi evolved digesting cell walls of algal ancestors of land plants.</title>
        <authorList>
            <person name="Chang Y."/>
            <person name="Wang S."/>
            <person name="Sekimoto S."/>
            <person name="Aerts A.L."/>
            <person name="Choi C."/>
            <person name="Clum A."/>
            <person name="LaButti K.M."/>
            <person name="Lindquist E.A."/>
            <person name="Yee Ngan C."/>
            <person name="Ohm R.A."/>
            <person name="Salamov A.A."/>
            <person name="Grigoriev I.V."/>
            <person name="Spatafora J.W."/>
            <person name="Berbee M.L."/>
        </authorList>
    </citation>
    <scope>NUCLEOTIDE SEQUENCE [LARGE SCALE GENOMIC DNA]</scope>
    <source>
        <strain evidence="1 2">NRRL 1564</strain>
    </source>
</reference>
<evidence type="ECO:0000313" key="1">
    <source>
        <dbReference type="EMBL" id="PIA13628.1"/>
    </source>
</evidence>
<keyword evidence="2" id="KW-1185">Reference proteome</keyword>